<evidence type="ECO:0000313" key="3">
    <source>
        <dbReference type="EMBL" id="AEG01119.1"/>
    </source>
</evidence>
<dbReference type="PIRSF" id="PIRSF018266">
    <property type="entry name" value="FecR"/>
    <property type="match status" value="1"/>
</dbReference>
<feature type="domain" description="FecR N-terminal" evidence="2">
    <location>
        <begin position="16"/>
        <end position="55"/>
    </location>
</feature>
<dbReference type="HOGENOM" id="CLU_050192_0_0_6"/>
<reference evidence="4" key="3">
    <citation type="submission" date="2011-05" db="EMBL/GenBank/DDBJ databases">
        <title>Complete sequence of Methylomonas methanica MC09.</title>
        <authorList>
            <consortium name="US DOE Joint Genome Institute"/>
            <person name="Lucas S."/>
            <person name="Han J."/>
            <person name="Lapidus A."/>
            <person name="Cheng J.-F."/>
            <person name="Goodwin L."/>
            <person name="Pitluck S."/>
            <person name="Peters L."/>
            <person name="Mikhailova N."/>
            <person name="Teshima H."/>
            <person name="Han C."/>
            <person name="Tapia R."/>
            <person name="Land M."/>
            <person name="Hauser L."/>
            <person name="Kyrpides N."/>
            <person name="Ivanova N."/>
            <person name="Pagani I."/>
            <person name="Stein L."/>
            <person name="Woyke T."/>
        </authorList>
    </citation>
    <scope>NUCLEOTIDE SEQUENCE [LARGE SCALE GENOMIC DNA]</scope>
    <source>
        <strain evidence="4">MC09</strain>
    </source>
</reference>
<dbReference type="GO" id="GO:0016989">
    <property type="term" value="F:sigma factor antagonist activity"/>
    <property type="evidence" value="ECO:0007669"/>
    <property type="project" value="TreeGrafter"/>
</dbReference>
<evidence type="ECO:0000259" key="1">
    <source>
        <dbReference type="Pfam" id="PF04773"/>
    </source>
</evidence>
<keyword evidence="4" id="KW-1185">Reference proteome</keyword>
<reference evidence="3 4" key="1">
    <citation type="journal article" date="2011" name="J. Bacteriol.">
        <title>Complete Genome Sequence of the Aerobic Marine Methanotroph Methylomonas methanica MC09.</title>
        <authorList>
            <person name="Boden R."/>
            <person name="Cunliffe M."/>
            <person name="Scanlan J."/>
            <person name="Moussard H."/>
            <person name="Kits K.D."/>
            <person name="Klotz M.G."/>
            <person name="Jetten M.S."/>
            <person name="Vuilleumier S."/>
            <person name="Han J."/>
            <person name="Peters L."/>
            <person name="Mikhailova N."/>
            <person name="Teshima H."/>
            <person name="Tapia R."/>
            <person name="Kyrpides N."/>
            <person name="Ivanova N."/>
            <person name="Pagani I."/>
            <person name="Cheng J.F."/>
            <person name="Goodwin L."/>
            <person name="Han C."/>
            <person name="Hauser L."/>
            <person name="Land M.L."/>
            <person name="Lapidus A."/>
            <person name="Lucas S."/>
            <person name="Pitluck S."/>
            <person name="Woyke T."/>
            <person name="Stein L."/>
            <person name="Murrell J.C."/>
        </authorList>
    </citation>
    <scope>NUCLEOTIDE SEQUENCE [LARGE SCALE GENOMIC DNA]</scope>
    <source>
        <strain evidence="3 4">MC09</strain>
    </source>
</reference>
<dbReference type="RefSeq" id="WP_013819354.1">
    <property type="nucleotide sequence ID" value="NC_015572.1"/>
</dbReference>
<accession>F9ZZ93</accession>
<evidence type="ECO:0000259" key="2">
    <source>
        <dbReference type="Pfam" id="PF16220"/>
    </source>
</evidence>
<dbReference type="InterPro" id="IPR032623">
    <property type="entry name" value="FecR_N"/>
</dbReference>
<dbReference type="OrthoDB" id="1099576at2"/>
<dbReference type="KEGG" id="mmt:Metme_2736"/>
<dbReference type="STRING" id="857087.Metme_2736"/>
<protein>
    <submittedName>
        <fullName evidence="3">Anti-FecI sigma factor, FecR</fullName>
    </submittedName>
</protein>
<dbReference type="PANTHER" id="PTHR30273:SF2">
    <property type="entry name" value="PROTEIN FECR"/>
    <property type="match status" value="1"/>
</dbReference>
<dbReference type="Proteomes" id="UP000008888">
    <property type="component" value="Chromosome"/>
</dbReference>
<proteinExistence type="predicted"/>
<sequence length="321" mass="35261">MLNPERPDIHPGILAQAAEWFAVLGSGAVSNSETAQWQAWLQAHPDHQAAWARVEYFSGKFQHLPVHAASAALNQPDLYRRRTLKALAVFGAIGFTSWQLARGRYLQAWSADYQTALGSSRTVILADGSKVSLDTDSALNVEFTGELRRLQLVSGEIYIETAPDNSGMHRPFVVDSQEGRVGALGTRFSVRQLSGNSQVSVFADAVEIEPGKPGSNKRVLHAGQSTGFTQERIDPAAAVNEDRPAWTQGFLLADNMPLSEFLLQLNRYRHGYVTCDPRIAGLRIVGSFPLSDTDRVLTMLAETLPVKISSPMPLWVKVLPR</sequence>
<name>F9ZZ93_METMM</name>
<dbReference type="InterPro" id="IPR012373">
    <property type="entry name" value="Ferrdict_sens_TM"/>
</dbReference>
<evidence type="ECO:0000313" key="4">
    <source>
        <dbReference type="Proteomes" id="UP000008888"/>
    </source>
</evidence>
<dbReference type="InterPro" id="IPR006860">
    <property type="entry name" value="FecR"/>
</dbReference>
<feature type="domain" description="FecR protein" evidence="1">
    <location>
        <begin position="112"/>
        <end position="207"/>
    </location>
</feature>
<organism evidence="3 4">
    <name type="scientific">Methylomonas methanica (strain DSM 25384 / MC09)</name>
    <dbReference type="NCBI Taxonomy" id="857087"/>
    <lineage>
        <taxon>Bacteria</taxon>
        <taxon>Pseudomonadati</taxon>
        <taxon>Pseudomonadota</taxon>
        <taxon>Gammaproteobacteria</taxon>
        <taxon>Methylococcales</taxon>
        <taxon>Methylococcaceae</taxon>
        <taxon>Methylomonas</taxon>
    </lineage>
</organism>
<dbReference type="Gene3D" id="2.60.120.1440">
    <property type="match status" value="1"/>
</dbReference>
<dbReference type="AlphaFoldDB" id="F9ZZ93"/>
<dbReference type="PANTHER" id="PTHR30273">
    <property type="entry name" value="PERIPLASMIC SIGNAL SENSOR AND SIGMA FACTOR ACTIVATOR FECR-RELATED"/>
    <property type="match status" value="1"/>
</dbReference>
<dbReference type="Pfam" id="PF16220">
    <property type="entry name" value="DUF4880"/>
    <property type="match status" value="1"/>
</dbReference>
<dbReference type="Pfam" id="PF04773">
    <property type="entry name" value="FecR"/>
    <property type="match status" value="1"/>
</dbReference>
<gene>
    <name evidence="3" type="ordered locus">Metme_2736</name>
</gene>
<dbReference type="eggNOG" id="COG3712">
    <property type="taxonomic scope" value="Bacteria"/>
</dbReference>
<dbReference type="EMBL" id="CP002738">
    <property type="protein sequence ID" value="AEG01119.1"/>
    <property type="molecule type" value="Genomic_DNA"/>
</dbReference>
<reference key="2">
    <citation type="submission" date="2011-05" db="EMBL/GenBank/DDBJ databases">
        <title>Complete genome sequence of the aerobic marine methanotroph Methylomonas methanica MC09.</title>
        <authorList>
            <person name="Boden R."/>
            <person name="Cunliffe M."/>
            <person name="Scanlan J."/>
            <person name="Moussard H."/>
            <person name="Kits K.D."/>
            <person name="Klotz M."/>
            <person name="Jetten M."/>
            <person name="Vuilleumier S."/>
            <person name="Han J."/>
            <person name="Peters L."/>
            <person name="Mikhailova N."/>
            <person name="Teshima H."/>
            <person name="Tapia R."/>
            <person name="Kyrpides N."/>
            <person name="Ivanova N."/>
            <person name="Pagani I."/>
            <person name="Cheng J.-F."/>
            <person name="Goodwin L."/>
            <person name="Han C."/>
            <person name="Hauser L."/>
            <person name="Land M."/>
            <person name="Lapidus A."/>
            <person name="Lucas S."/>
            <person name="Pitluck S."/>
            <person name="Woyke T."/>
            <person name="Stein L.Y."/>
            <person name="Murrell C."/>
        </authorList>
    </citation>
    <scope>NUCLEOTIDE SEQUENCE</scope>
    <source>
        <strain>MC09</strain>
    </source>
</reference>